<dbReference type="InterPro" id="IPR020846">
    <property type="entry name" value="MFS_dom"/>
</dbReference>
<feature type="transmembrane region" description="Helical" evidence="3">
    <location>
        <begin position="339"/>
        <end position="362"/>
    </location>
</feature>
<feature type="transmembrane region" description="Helical" evidence="3">
    <location>
        <begin position="180"/>
        <end position="202"/>
    </location>
</feature>
<evidence type="ECO:0000256" key="3">
    <source>
        <dbReference type="SAM" id="Phobius"/>
    </source>
</evidence>
<feature type="transmembrane region" description="Helical" evidence="3">
    <location>
        <begin position="222"/>
        <end position="241"/>
    </location>
</feature>
<reference evidence="5 6" key="1">
    <citation type="submission" date="2016-07" db="EMBL/GenBank/DDBJ databases">
        <title>Pervasive Adenine N6-methylation of Active Genes in Fungi.</title>
        <authorList>
            <consortium name="DOE Joint Genome Institute"/>
            <person name="Mondo S.J."/>
            <person name="Dannebaum R.O."/>
            <person name="Kuo R.C."/>
            <person name="Labutti K."/>
            <person name="Haridas S."/>
            <person name="Kuo A."/>
            <person name="Salamov A."/>
            <person name="Ahrendt S.R."/>
            <person name="Lipzen A."/>
            <person name="Sullivan W."/>
            <person name="Andreopoulos W.B."/>
            <person name="Clum A."/>
            <person name="Lindquist E."/>
            <person name="Daum C."/>
            <person name="Ramamoorthy G.K."/>
            <person name="Gryganskyi A."/>
            <person name="Culley D."/>
            <person name="Magnuson J.K."/>
            <person name="James T.Y."/>
            <person name="O'Malley M.A."/>
            <person name="Stajich J.E."/>
            <person name="Spatafora J.W."/>
            <person name="Visel A."/>
            <person name="Grigoriev I.V."/>
        </authorList>
    </citation>
    <scope>NUCLEOTIDE SEQUENCE [LARGE SCALE GENOMIC DNA]</scope>
    <source>
        <strain evidence="5 6">NRRL 1336</strain>
    </source>
</reference>
<dbReference type="InterPro" id="IPR011701">
    <property type="entry name" value="MFS"/>
</dbReference>
<evidence type="ECO:0000256" key="1">
    <source>
        <dbReference type="ARBA" id="ARBA00004141"/>
    </source>
</evidence>
<evidence type="ECO:0000256" key="2">
    <source>
        <dbReference type="ARBA" id="ARBA00006727"/>
    </source>
</evidence>
<evidence type="ECO:0000259" key="4">
    <source>
        <dbReference type="PROSITE" id="PS50850"/>
    </source>
</evidence>
<keyword evidence="3" id="KW-1133">Transmembrane helix</keyword>
<feature type="domain" description="Major facilitator superfamily (MFS) profile" evidence="4">
    <location>
        <begin position="1"/>
        <end position="365"/>
    </location>
</feature>
<comment type="similarity">
    <text evidence="2">Belongs to the major facilitator superfamily. Monocarboxylate porter (TC 2.A.1.13) family.</text>
</comment>
<dbReference type="Gene3D" id="1.20.1250.20">
    <property type="entry name" value="MFS general substrate transporter like domains"/>
    <property type="match status" value="2"/>
</dbReference>
<proteinExistence type="inferred from homology"/>
<sequence length="372" mass="40402">MQSMFEDIFQDVPNAQLELSFAGTIMEAMVNLCGIPAQLIVARFGIKVLLVSGSLLAILGLEMAGFATQIWHLYLCQGVVFGAGASLLYVTVMTTAPKWFDKRRGLAMGLASSGSGFGGLILPFILNAANSNPSLGVGWAYRILGFIIMACCIGACLLVRERVKSERRARSLRSLFDFSVLKELNFLLWTAGSMISLCGFFVPFFFLPSYAKEIGLDADQGTALIAVLSVGNLLGRPIVGLTADKIGRLNADIIWTIVCGLCSLLIWTFAYSYGILMAYGILFGLFCGSYFTLMSPITLDIVGVERFPTALSMVLMSNIFSVFGPSIASGIQIGVETPFLVYKIFTGFTYVLGGLILLVLRIRLNRNLLVKM</sequence>
<name>A0A1X2IXJ5_9FUNG</name>
<dbReference type="AlphaFoldDB" id="A0A1X2IXJ5"/>
<feature type="transmembrane region" description="Helical" evidence="3">
    <location>
        <begin position="138"/>
        <end position="159"/>
    </location>
</feature>
<keyword evidence="3" id="KW-0812">Transmembrane</keyword>
<comment type="caution">
    <text evidence="5">The sequence shown here is derived from an EMBL/GenBank/DDBJ whole genome shotgun (WGS) entry which is preliminary data.</text>
</comment>
<dbReference type="SUPFAM" id="SSF103473">
    <property type="entry name" value="MFS general substrate transporter"/>
    <property type="match status" value="1"/>
</dbReference>
<dbReference type="OrthoDB" id="6499973at2759"/>
<dbReference type="Proteomes" id="UP000193560">
    <property type="component" value="Unassembled WGS sequence"/>
</dbReference>
<dbReference type="GO" id="GO:0022857">
    <property type="term" value="F:transmembrane transporter activity"/>
    <property type="evidence" value="ECO:0007669"/>
    <property type="project" value="InterPro"/>
</dbReference>
<gene>
    <name evidence="5" type="ORF">BCR42DRAFT_84481</name>
</gene>
<feature type="transmembrane region" description="Helical" evidence="3">
    <location>
        <begin position="48"/>
        <end position="66"/>
    </location>
</feature>
<evidence type="ECO:0000313" key="6">
    <source>
        <dbReference type="Proteomes" id="UP000193560"/>
    </source>
</evidence>
<dbReference type="InterPro" id="IPR050327">
    <property type="entry name" value="Proton-linked_MCT"/>
</dbReference>
<organism evidence="5 6">
    <name type="scientific">Absidia repens</name>
    <dbReference type="NCBI Taxonomy" id="90262"/>
    <lineage>
        <taxon>Eukaryota</taxon>
        <taxon>Fungi</taxon>
        <taxon>Fungi incertae sedis</taxon>
        <taxon>Mucoromycota</taxon>
        <taxon>Mucoromycotina</taxon>
        <taxon>Mucoromycetes</taxon>
        <taxon>Mucorales</taxon>
        <taxon>Cunninghamellaceae</taxon>
        <taxon>Absidia</taxon>
    </lineage>
</organism>
<dbReference type="PROSITE" id="PS50850">
    <property type="entry name" value="MFS"/>
    <property type="match status" value="1"/>
</dbReference>
<dbReference type="PANTHER" id="PTHR11360">
    <property type="entry name" value="MONOCARBOXYLATE TRANSPORTER"/>
    <property type="match status" value="1"/>
</dbReference>
<keyword evidence="3" id="KW-0472">Membrane</keyword>
<feature type="transmembrane region" description="Helical" evidence="3">
    <location>
        <begin position="276"/>
        <end position="299"/>
    </location>
</feature>
<dbReference type="GO" id="GO:0016020">
    <property type="term" value="C:membrane"/>
    <property type="evidence" value="ECO:0007669"/>
    <property type="project" value="UniProtKB-SubCell"/>
</dbReference>
<feature type="transmembrane region" description="Helical" evidence="3">
    <location>
        <begin position="311"/>
        <end position="333"/>
    </location>
</feature>
<feature type="transmembrane region" description="Helical" evidence="3">
    <location>
        <begin position="253"/>
        <end position="270"/>
    </location>
</feature>
<dbReference type="InterPro" id="IPR036259">
    <property type="entry name" value="MFS_trans_sf"/>
</dbReference>
<keyword evidence="6" id="KW-1185">Reference proteome</keyword>
<dbReference type="PANTHER" id="PTHR11360:SF284">
    <property type="entry name" value="EG:103B4.3 PROTEIN-RELATED"/>
    <property type="match status" value="1"/>
</dbReference>
<feature type="transmembrane region" description="Helical" evidence="3">
    <location>
        <begin position="72"/>
        <end position="93"/>
    </location>
</feature>
<comment type="subcellular location">
    <subcellularLocation>
        <location evidence="1">Membrane</location>
        <topology evidence="1">Multi-pass membrane protein</topology>
    </subcellularLocation>
</comment>
<dbReference type="Pfam" id="PF07690">
    <property type="entry name" value="MFS_1"/>
    <property type="match status" value="1"/>
</dbReference>
<feature type="transmembrane region" description="Helical" evidence="3">
    <location>
        <begin position="105"/>
        <end position="126"/>
    </location>
</feature>
<dbReference type="EMBL" id="MCGE01000002">
    <property type="protein sequence ID" value="ORZ24049.1"/>
    <property type="molecule type" value="Genomic_DNA"/>
</dbReference>
<evidence type="ECO:0000313" key="5">
    <source>
        <dbReference type="EMBL" id="ORZ24049.1"/>
    </source>
</evidence>
<accession>A0A1X2IXJ5</accession>
<protein>
    <submittedName>
        <fullName evidence="5">Major facilitator superfamily domain-containing protein</fullName>
    </submittedName>
</protein>